<protein>
    <recommendedName>
        <fullName evidence="4">DUF1492 domain-containing protein</fullName>
    </recommendedName>
</protein>
<feature type="coiled-coil region" evidence="1">
    <location>
        <begin position="52"/>
        <end position="79"/>
    </location>
</feature>
<proteinExistence type="predicted"/>
<name>A0A6N7X276_9FIRM</name>
<dbReference type="RefSeq" id="WP_154553330.1">
    <property type="nucleotide sequence ID" value="NZ_VUNA01000001.1"/>
</dbReference>
<evidence type="ECO:0000313" key="2">
    <source>
        <dbReference type="EMBL" id="MST69767.1"/>
    </source>
</evidence>
<organism evidence="2 3">
    <name type="scientific">Mogibacterium kristiansenii</name>
    <dbReference type="NCBI Taxonomy" id="2606708"/>
    <lineage>
        <taxon>Bacteria</taxon>
        <taxon>Bacillati</taxon>
        <taxon>Bacillota</taxon>
        <taxon>Clostridia</taxon>
        <taxon>Peptostreptococcales</taxon>
        <taxon>Anaerovoracaceae</taxon>
        <taxon>Mogibacterium</taxon>
    </lineage>
</organism>
<comment type="caution">
    <text evidence="2">The sequence shown here is derived from an EMBL/GenBank/DDBJ whole genome shotgun (WGS) entry which is preliminary data.</text>
</comment>
<dbReference type="AlphaFoldDB" id="A0A6N7X276"/>
<sequence length="147" mass="16932">MNAKEYLSQAFKIDNDINSKLEQVAALRELAIKATSTISDMPGSPNRNIHKMEDAIVKLTDLEAELNADINELASLKVDITHVIKKVDSRQERNVLEKRYLCYETWEQISVDMGYSIQHTFRIHDQGLQKVDEILKHESSCDRMRVT</sequence>
<accession>A0A6N7X276</accession>
<dbReference type="Proteomes" id="UP000469424">
    <property type="component" value="Unassembled WGS sequence"/>
</dbReference>
<keyword evidence="3" id="KW-1185">Reference proteome</keyword>
<dbReference type="EMBL" id="VUNA01000001">
    <property type="protein sequence ID" value="MST69767.1"/>
    <property type="molecule type" value="Genomic_DNA"/>
</dbReference>
<evidence type="ECO:0000313" key="3">
    <source>
        <dbReference type="Proteomes" id="UP000469424"/>
    </source>
</evidence>
<reference evidence="2 3" key="1">
    <citation type="submission" date="2019-08" db="EMBL/GenBank/DDBJ databases">
        <title>In-depth cultivation of the pig gut microbiome towards novel bacterial diversity and tailored functional studies.</title>
        <authorList>
            <person name="Wylensek D."/>
            <person name="Hitch T.C.A."/>
            <person name="Clavel T."/>
        </authorList>
    </citation>
    <scope>NUCLEOTIDE SEQUENCE [LARGE SCALE GENOMIC DNA]</scope>
    <source>
        <strain evidence="2 3">WCA-MUC-591-APC-4B</strain>
    </source>
</reference>
<keyword evidence="1" id="KW-0175">Coiled coil</keyword>
<evidence type="ECO:0000256" key="1">
    <source>
        <dbReference type="SAM" id="Coils"/>
    </source>
</evidence>
<evidence type="ECO:0008006" key="4">
    <source>
        <dbReference type="Google" id="ProtNLM"/>
    </source>
</evidence>
<gene>
    <name evidence="2" type="ORF">FYJ65_00165</name>
</gene>